<dbReference type="Proteomes" id="UP000266861">
    <property type="component" value="Unassembled WGS sequence"/>
</dbReference>
<feature type="domain" description="SAICAR synthetase/ADE2 N-terminal" evidence="10">
    <location>
        <begin position="19"/>
        <end position="266"/>
    </location>
</feature>
<keyword evidence="7" id="KW-0658">Purine biosynthesis</keyword>
<evidence type="ECO:0000313" key="12">
    <source>
        <dbReference type="Proteomes" id="UP000266861"/>
    </source>
</evidence>
<dbReference type="FunFam" id="3.30.200.20:FF:000392">
    <property type="entry name" value="Phosphoribosylaminoimidazole-succinocarboxamide synthase"/>
    <property type="match status" value="1"/>
</dbReference>
<dbReference type="GO" id="GO:0005737">
    <property type="term" value="C:cytoplasm"/>
    <property type="evidence" value="ECO:0007669"/>
    <property type="project" value="TreeGrafter"/>
</dbReference>
<dbReference type="HAMAP" id="MF_00137">
    <property type="entry name" value="SAICAR_synth"/>
    <property type="match status" value="1"/>
</dbReference>
<comment type="caution">
    <text evidence="11">The sequence shown here is derived from an EMBL/GenBank/DDBJ whole genome shotgun (WGS) entry which is preliminary data.</text>
</comment>
<dbReference type="Pfam" id="PF01259">
    <property type="entry name" value="SAICAR_synt"/>
    <property type="match status" value="1"/>
</dbReference>
<keyword evidence="12" id="KW-1185">Reference proteome</keyword>
<evidence type="ECO:0000256" key="2">
    <source>
        <dbReference type="ARBA" id="ARBA00010190"/>
    </source>
</evidence>
<evidence type="ECO:0000256" key="9">
    <source>
        <dbReference type="ARBA" id="ARBA00030409"/>
    </source>
</evidence>
<keyword evidence="8" id="KW-0067">ATP-binding</keyword>
<comment type="similarity">
    <text evidence="2">Belongs to the SAICAR synthetase family.</text>
</comment>
<dbReference type="InterPro" id="IPR018236">
    <property type="entry name" value="SAICAR_synthetase_CS"/>
</dbReference>
<dbReference type="AlphaFoldDB" id="A0A397GM31"/>
<comment type="pathway">
    <text evidence="1">Purine metabolism; IMP biosynthesis via de novo pathway; 5-amino-1-(5-phospho-D-ribosyl)imidazole-4-carboxamide from 5-amino-1-(5-phospho-D-ribosyl)imidazole-4-carboxylate: step 1/2.</text>
</comment>
<dbReference type="Gene3D" id="3.30.200.20">
    <property type="entry name" value="Phosphorylase Kinase, domain 1"/>
    <property type="match status" value="1"/>
</dbReference>
<dbReference type="PANTHER" id="PTHR43700:SF1">
    <property type="entry name" value="PHOSPHORIBOSYLAMINOIMIDAZOLE-SUCCINOCARBOXAMIDE SYNTHASE"/>
    <property type="match status" value="1"/>
</dbReference>
<dbReference type="Gene3D" id="3.30.470.20">
    <property type="entry name" value="ATP-grasp fold, B domain"/>
    <property type="match status" value="1"/>
</dbReference>
<dbReference type="InterPro" id="IPR028923">
    <property type="entry name" value="SAICAR_synt/ADE2_N"/>
</dbReference>
<accession>A0A397GM31</accession>
<dbReference type="GO" id="GO:0006189">
    <property type="term" value="P:'de novo' IMP biosynthetic process"/>
    <property type="evidence" value="ECO:0007669"/>
    <property type="project" value="UniProtKB-UniPathway"/>
</dbReference>
<dbReference type="FunFam" id="3.30.470.20:FF:000015">
    <property type="entry name" value="Phosphoribosylaminoimidazole-succinocarboxamide synthase"/>
    <property type="match status" value="1"/>
</dbReference>
<evidence type="ECO:0000256" key="8">
    <source>
        <dbReference type="ARBA" id="ARBA00022840"/>
    </source>
</evidence>
<dbReference type="OrthoDB" id="9991235at2759"/>
<dbReference type="EC" id="6.3.2.6" evidence="3"/>
<dbReference type="NCBIfam" id="NF010568">
    <property type="entry name" value="PRK13961.1"/>
    <property type="match status" value="1"/>
</dbReference>
<dbReference type="SUPFAM" id="SSF56104">
    <property type="entry name" value="SAICAR synthase-like"/>
    <property type="match status" value="1"/>
</dbReference>
<evidence type="ECO:0000256" key="1">
    <source>
        <dbReference type="ARBA" id="ARBA00004672"/>
    </source>
</evidence>
<dbReference type="PANTHER" id="PTHR43700">
    <property type="entry name" value="PHOSPHORIBOSYLAMINOIMIDAZOLE-SUCCINOCARBOXAMIDE SYNTHASE"/>
    <property type="match status" value="1"/>
</dbReference>
<organism evidence="11 12">
    <name type="scientific">Diversispora epigaea</name>
    <dbReference type="NCBI Taxonomy" id="1348612"/>
    <lineage>
        <taxon>Eukaryota</taxon>
        <taxon>Fungi</taxon>
        <taxon>Fungi incertae sedis</taxon>
        <taxon>Mucoromycota</taxon>
        <taxon>Glomeromycotina</taxon>
        <taxon>Glomeromycetes</taxon>
        <taxon>Diversisporales</taxon>
        <taxon>Diversisporaceae</taxon>
        <taxon>Diversispora</taxon>
    </lineage>
</organism>
<dbReference type="GO" id="GO:0004639">
    <property type="term" value="F:phosphoribosylaminoimidazolesuccinocarboxamide synthase activity"/>
    <property type="evidence" value="ECO:0007669"/>
    <property type="project" value="UniProtKB-EC"/>
</dbReference>
<gene>
    <name evidence="11" type="ORF">Glove_465g68</name>
</gene>
<dbReference type="STRING" id="1348612.A0A397GM31"/>
<dbReference type="InterPro" id="IPR001636">
    <property type="entry name" value="SAICAR_synth"/>
</dbReference>
<proteinExistence type="inferred from homology"/>
<dbReference type="NCBIfam" id="TIGR00081">
    <property type="entry name" value="purC"/>
    <property type="match status" value="1"/>
</dbReference>
<keyword evidence="5" id="KW-0436">Ligase</keyword>
<evidence type="ECO:0000256" key="4">
    <source>
        <dbReference type="ARBA" id="ARBA00016460"/>
    </source>
</evidence>
<name>A0A397GM31_9GLOM</name>
<sequence length="303" mass="34723">MIENHMALIESICPDLNLIARGKVRDLYRIDENSLLFVATDRISAYDVILKNGIPGKGKILTQISVFWFKYLKDIVPNHLITCDLNDMPEVLQKYKDQLEHRCMLVKNLKVLQVEAIVRGYITGSAWSEYKQKGSICDIPLPEGLQESQSFETPLYTPSTKAEIGQHDQNIHPSKASEIIGENFAHDIAKISIQLYTKARDYAFKKGIIIADTKFEFGIDSNKIIYLADEVLTPDSSRFWLSSKYEIGRSQDSFDKQYVRDYLTSIGFDKKTSIALPDYIIQKTREKYIEAYKLLTGDEPDFL</sequence>
<dbReference type="EMBL" id="PQFF01000407">
    <property type="protein sequence ID" value="RHZ52101.1"/>
    <property type="molecule type" value="Genomic_DNA"/>
</dbReference>
<dbReference type="UniPathway" id="UPA00074">
    <property type="reaction ID" value="UER00131"/>
</dbReference>
<protein>
    <recommendedName>
        <fullName evidence="4">Phosphoribosylaminoimidazole-succinocarboxamide synthase</fullName>
        <ecNumber evidence="3">6.3.2.6</ecNumber>
    </recommendedName>
    <alternativeName>
        <fullName evidence="9">SAICAR synthetase</fullName>
    </alternativeName>
</protein>
<dbReference type="CDD" id="cd01414">
    <property type="entry name" value="SAICAR_synt_Sc"/>
    <property type="match status" value="1"/>
</dbReference>
<keyword evidence="6" id="KW-0547">Nucleotide-binding</keyword>
<dbReference type="GO" id="GO:0005524">
    <property type="term" value="F:ATP binding"/>
    <property type="evidence" value="ECO:0007669"/>
    <property type="project" value="UniProtKB-KW"/>
</dbReference>
<reference evidence="11 12" key="1">
    <citation type="submission" date="2018-08" db="EMBL/GenBank/DDBJ databases">
        <title>Genome and evolution of the arbuscular mycorrhizal fungus Diversispora epigaea (formerly Glomus versiforme) and its bacterial endosymbionts.</title>
        <authorList>
            <person name="Sun X."/>
            <person name="Fei Z."/>
            <person name="Harrison M."/>
        </authorList>
    </citation>
    <scope>NUCLEOTIDE SEQUENCE [LARGE SCALE GENOMIC DNA]</scope>
    <source>
        <strain evidence="11 12">IT104</strain>
    </source>
</reference>
<evidence type="ECO:0000256" key="3">
    <source>
        <dbReference type="ARBA" id="ARBA00012217"/>
    </source>
</evidence>
<dbReference type="PROSITE" id="PS01058">
    <property type="entry name" value="SAICAR_SYNTHETASE_2"/>
    <property type="match status" value="1"/>
</dbReference>
<evidence type="ECO:0000256" key="6">
    <source>
        <dbReference type="ARBA" id="ARBA00022741"/>
    </source>
</evidence>
<evidence type="ECO:0000313" key="11">
    <source>
        <dbReference type="EMBL" id="RHZ52101.1"/>
    </source>
</evidence>
<evidence type="ECO:0000259" key="10">
    <source>
        <dbReference type="Pfam" id="PF01259"/>
    </source>
</evidence>
<evidence type="ECO:0000256" key="7">
    <source>
        <dbReference type="ARBA" id="ARBA00022755"/>
    </source>
</evidence>
<evidence type="ECO:0000256" key="5">
    <source>
        <dbReference type="ARBA" id="ARBA00022598"/>
    </source>
</evidence>